<accession>A0AB36RGD5</accession>
<evidence type="ECO:0000256" key="2">
    <source>
        <dbReference type="SAM" id="SignalP"/>
    </source>
</evidence>
<feature type="region of interest" description="Disordered" evidence="1">
    <location>
        <begin position="51"/>
        <end position="115"/>
    </location>
</feature>
<keyword evidence="2" id="KW-0732">Signal</keyword>
<dbReference type="AlphaFoldDB" id="A0AB36RGD5"/>
<feature type="compositionally biased region" description="Low complexity" evidence="1">
    <location>
        <begin position="71"/>
        <end position="81"/>
    </location>
</feature>
<keyword evidence="4" id="KW-1185">Reference proteome</keyword>
<name>A0AB36RGD5_9HYPH</name>
<evidence type="ECO:0000313" key="3">
    <source>
        <dbReference type="EMBL" id="PAQ03621.1"/>
    </source>
</evidence>
<organism evidence="3 4">
    <name type="scientific">Mesorhizobium mediterraneum</name>
    <dbReference type="NCBI Taxonomy" id="43617"/>
    <lineage>
        <taxon>Bacteria</taxon>
        <taxon>Pseudomonadati</taxon>
        <taxon>Pseudomonadota</taxon>
        <taxon>Alphaproteobacteria</taxon>
        <taxon>Hyphomicrobiales</taxon>
        <taxon>Phyllobacteriaceae</taxon>
        <taxon>Mesorhizobium</taxon>
    </lineage>
</organism>
<sequence length="133" mass="13682">MLFFMNIIRKAALSSTKSLIALAAISLVVSGCGSTNPTPYAGYRQPVVSYSAPKGPTQAESGSRPPAFDKNGNANYDANGNYIGGHGVGTLVDSPENSAPAPTSPSDLVRKDQADIDDAMCKSMKAADPDAGC</sequence>
<proteinExistence type="predicted"/>
<protein>
    <recommendedName>
        <fullName evidence="5">Lipoprotein</fullName>
    </recommendedName>
</protein>
<evidence type="ECO:0008006" key="5">
    <source>
        <dbReference type="Google" id="ProtNLM"/>
    </source>
</evidence>
<feature type="chain" id="PRO_5044332083" description="Lipoprotein" evidence="2">
    <location>
        <begin position="24"/>
        <end position="133"/>
    </location>
</feature>
<feature type="compositionally biased region" description="Polar residues" evidence="1">
    <location>
        <begin position="95"/>
        <end position="106"/>
    </location>
</feature>
<feature type="signal peptide" evidence="2">
    <location>
        <begin position="1"/>
        <end position="23"/>
    </location>
</feature>
<dbReference type="Proteomes" id="UP000216215">
    <property type="component" value="Unassembled WGS sequence"/>
</dbReference>
<evidence type="ECO:0000313" key="4">
    <source>
        <dbReference type="Proteomes" id="UP000216215"/>
    </source>
</evidence>
<comment type="caution">
    <text evidence="3">The sequence shown here is derived from an EMBL/GenBank/DDBJ whole genome shotgun (WGS) entry which is preliminary data.</text>
</comment>
<dbReference type="RefSeq" id="WP_095483196.1">
    <property type="nucleotide sequence ID" value="NZ_CP088151.1"/>
</dbReference>
<dbReference type="EMBL" id="NPKI01000008">
    <property type="protein sequence ID" value="PAQ03621.1"/>
    <property type="molecule type" value="Genomic_DNA"/>
</dbReference>
<evidence type="ECO:0000256" key="1">
    <source>
        <dbReference type="SAM" id="MobiDB-lite"/>
    </source>
</evidence>
<reference evidence="4" key="1">
    <citation type="submission" date="2017-08" db="EMBL/GenBank/DDBJ databases">
        <title>Mesorhizobium wenxinae sp. nov., a novel rhizobial species isolated from root nodules of chickpea (Cicer arietinum L.).</title>
        <authorList>
            <person name="Zhang J."/>
        </authorList>
    </citation>
    <scope>NUCLEOTIDE SEQUENCE [LARGE SCALE GENOMIC DNA]</scope>
    <source>
        <strain evidence="4">USDA 3392</strain>
    </source>
</reference>
<gene>
    <name evidence="3" type="ORF">CIT25_03595</name>
</gene>